<protein>
    <submittedName>
        <fullName evidence="6">Uncharacterized protein</fullName>
    </submittedName>
</protein>
<keyword evidence="4" id="KW-0479">Metal-binding</keyword>
<evidence type="ECO:0000256" key="2">
    <source>
        <dbReference type="ARBA" id="ARBA00022603"/>
    </source>
</evidence>
<comment type="caution">
    <text evidence="6">The sequence shown here is derived from an EMBL/GenBank/DDBJ whole genome shotgun (WGS) entry which is preliminary data.</text>
</comment>
<dbReference type="GO" id="GO:0032259">
    <property type="term" value="P:methylation"/>
    <property type="evidence" value="ECO:0007669"/>
    <property type="project" value="UniProtKB-KW"/>
</dbReference>
<keyword evidence="5" id="KW-0460">Magnesium</keyword>
<dbReference type="Gene3D" id="3.40.50.150">
    <property type="entry name" value="Vaccinia Virus protein VP39"/>
    <property type="match status" value="1"/>
</dbReference>
<dbReference type="SUPFAM" id="SSF53335">
    <property type="entry name" value="S-adenosyl-L-methionine-dependent methyltransferases"/>
    <property type="match status" value="1"/>
</dbReference>
<evidence type="ECO:0000313" key="6">
    <source>
        <dbReference type="EMBL" id="KAK3034291.1"/>
    </source>
</evidence>
<name>A0AA89BJU9_9ASTE</name>
<dbReference type="GO" id="GO:0046872">
    <property type="term" value="F:metal ion binding"/>
    <property type="evidence" value="ECO:0007669"/>
    <property type="project" value="UniProtKB-KW"/>
</dbReference>
<evidence type="ECO:0000313" key="7">
    <source>
        <dbReference type="Proteomes" id="UP001188597"/>
    </source>
</evidence>
<dbReference type="Pfam" id="PF03492">
    <property type="entry name" value="Methyltransf_7"/>
    <property type="match status" value="1"/>
</dbReference>
<comment type="similarity">
    <text evidence="1">Belongs to the methyltransferase superfamily. Type-7 methyltransferase family.</text>
</comment>
<dbReference type="Proteomes" id="UP001188597">
    <property type="component" value="Unassembled WGS sequence"/>
</dbReference>
<reference evidence="6" key="1">
    <citation type="submission" date="2022-12" db="EMBL/GenBank/DDBJ databases">
        <title>Draft genome assemblies for two species of Escallonia (Escalloniales).</title>
        <authorList>
            <person name="Chanderbali A."/>
            <person name="Dervinis C."/>
            <person name="Anghel I."/>
            <person name="Soltis D."/>
            <person name="Soltis P."/>
            <person name="Zapata F."/>
        </authorList>
    </citation>
    <scope>NUCLEOTIDE SEQUENCE</scope>
    <source>
        <strain evidence="6">UCBG64.0493</strain>
        <tissue evidence="6">Leaf</tissue>
    </source>
</reference>
<dbReference type="InterPro" id="IPR042086">
    <property type="entry name" value="MeTrfase_capping"/>
</dbReference>
<keyword evidence="7" id="KW-1185">Reference proteome</keyword>
<dbReference type="AlphaFoldDB" id="A0AA89BJU9"/>
<evidence type="ECO:0000256" key="4">
    <source>
        <dbReference type="ARBA" id="ARBA00022723"/>
    </source>
</evidence>
<dbReference type="Gene3D" id="1.10.1200.270">
    <property type="entry name" value="Methyltransferase, alpha-helical capping domain"/>
    <property type="match status" value="1"/>
</dbReference>
<dbReference type="InterPro" id="IPR005299">
    <property type="entry name" value="MeTrfase_7"/>
</dbReference>
<dbReference type="PANTHER" id="PTHR31009">
    <property type="entry name" value="S-ADENOSYL-L-METHIONINE:CARBOXYL METHYLTRANSFERASE FAMILY PROTEIN"/>
    <property type="match status" value="1"/>
</dbReference>
<evidence type="ECO:0000256" key="1">
    <source>
        <dbReference type="ARBA" id="ARBA00007967"/>
    </source>
</evidence>
<dbReference type="InterPro" id="IPR029063">
    <property type="entry name" value="SAM-dependent_MTases_sf"/>
</dbReference>
<proteinExistence type="inferred from homology"/>
<gene>
    <name evidence="6" type="ORF">RJ639_034095</name>
</gene>
<organism evidence="6 7">
    <name type="scientific">Escallonia herrerae</name>
    <dbReference type="NCBI Taxonomy" id="1293975"/>
    <lineage>
        <taxon>Eukaryota</taxon>
        <taxon>Viridiplantae</taxon>
        <taxon>Streptophyta</taxon>
        <taxon>Embryophyta</taxon>
        <taxon>Tracheophyta</taxon>
        <taxon>Spermatophyta</taxon>
        <taxon>Magnoliopsida</taxon>
        <taxon>eudicotyledons</taxon>
        <taxon>Gunneridae</taxon>
        <taxon>Pentapetalae</taxon>
        <taxon>asterids</taxon>
        <taxon>campanulids</taxon>
        <taxon>Escalloniales</taxon>
        <taxon>Escalloniaceae</taxon>
        <taxon>Escallonia</taxon>
    </lineage>
</organism>
<keyword evidence="2" id="KW-0489">Methyltransferase</keyword>
<dbReference type="EMBL" id="JAVXUP010000205">
    <property type="protein sequence ID" value="KAK3034291.1"/>
    <property type="molecule type" value="Genomic_DNA"/>
</dbReference>
<sequence>MVVKRVLHMISGNGETSYANNSIHQIISILQKTVMLKAWPVLKDTLQDMHTVAFGDCFKIADLGCSTGLNSLSVISEIIDTICELCKKNSQKAPEFHVSLNDLPDNDFNSIFTSLQEFYVKFRKEKGNKPVVCYISGVPGSFHGRLFSSNSQHLFHSSYSVHWLSQVPEVLEDSKGNIYMARTSPASVFEAYLKQFQMDFSKFLRLRSEEILPRGCMVLTFLGRSIADPNSKDSCCLWELLAQSLNDMVSEGHIKEEEFKSFNIPLYTPYRDEVKDVIDEEGSFTLVRLETFEVNWDPRDNDMTEFVFDKHDSGKMLAKTIRAVTEPLLISHFGNFRIDDLFERYAAHAAEHLAKEKTTYFNIVVSLTKKKLPI</sequence>
<accession>A0AA89BJU9</accession>
<evidence type="ECO:0000256" key="5">
    <source>
        <dbReference type="ARBA" id="ARBA00022842"/>
    </source>
</evidence>
<keyword evidence="3" id="KW-0808">Transferase</keyword>
<dbReference type="GO" id="GO:0008168">
    <property type="term" value="F:methyltransferase activity"/>
    <property type="evidence" value="ECO:0007669"/>
    <property type="project" value="UniProtKB-KW"/>
</dbReference>
<evidence type="ECO:0000256" key="3">
    <source>
        <dbReference type="ARBA" id="ARBA00022679"/>
    </source>
</evidence>